<feature type="domain" description="PHD-type" evidence="8">
    <location>
        <begin position="691"/>
        <end position="736"/>
    </location>
</feature>
<protein>
    <submittedName>
        <fullName evidence="9">Increased DNA methylation like</fullName>
    </submittedName>
</protein>
<feature type="compositionally biased region" description="Basic and acidic residues" evidence="7">
    <location>
        <begin position="243"/>
        <end position="264"/>
    </location>
</feature>
<evidence type="ECO:0000256" key="4">
    <source>
        <dbReference type="ARBA" id="ARBA00022833"/>
    </source>
</evidence>
<dbReference type="Gene3D" id="3.30.40.10">
    <property type="entry name" value="Zinc/RING finger domain, C3HC4 (zinc finger)"/>
    <property type="match status" value="1"/>
</dbReference>
<feature type="compositionally biased region" description="Basic and acidic residues" evidence="7">
    <location>
        <begin position="457"/>
        <end position="481"/>
    </location>
</feature>
<dbReference type="InterPro" id="IPR001965">
    <property type="entry name" value="Znf_PHD"/>
</dbReference>
<feature type="region of interest" description="Disordered" evidence="7">
    <location>
        <begin position="428"/>
        <end position="553"/>
    </location>
</feature>
<feature type="compositionally biased region" description="Basic and acidic residues" evidence="7">
    <location>
        <begin position="1030"/>
        <end position="1046"/>
    </location>
</feature>
<dbReference type="EMBL" id="JAUIZM010000006">
    <property type="protein sequence ID" value="KAK1380011.1"/>
    <property type="molecule type" value="Genomic_DNA"/>
</dbReference>
<reference evidence="9" key="2">
    <citation type="submission" date="2023-05" db="EMBL/GenBank/DDBJ databases">
        <authorList>
            <person name="Schelkunov M.I."/>
        </authorList>
    </citation>
    <scope>NUCLEOTIDE SEQUENCE</scope>
    <source>
        <strain evidence="9">Hsosn_3</strain>
        <tissue evidence="9">Leaf</tissue>
    </source>
</reference>
<dbReference type="GO" id="GO:0008270">
    <property type="term" value="F:zinc ion binding"/>
    <property type="evidence" value="ECO:0007669"/>
    <property type="project" value="UniProtKB-KW"/>
</dbReference>
<comment type="caution">
    <text evidence="9">The sequence shown here is derived from an EMBL/GenBank/DDBJ whole genome shotgun (WGS) entry which is preliminary data.</text>
</comment>
<dbReference type="Pfam" id="PF16135">
    <property type="entry name" value="TDBD"/>
    <property type="match status" value="1"/>
</dbReference>
<feature type="region of interest" description="Disordered" evidence="7">
    <location>
        <begin position="137"/>
        <end position="370"/>
    </location>
</feature>
<evidence type="ECO:0000256" key="1">
    <source>
        <dbReference type="ARBA" id="ARBA00004123"/>
    </source>
</evidence>
<dbReference type="InterPro" id="IPR011011">
    <property type="entry name" value="Znf_FYVE_PHD"/>
</dbReference>
<feature type="compositionally biased region" description="Basic and acidic residues" evidence="7">
    <location>
        <begin position="511"/>
        <end position="520"/>
    </location>
</feature>
<dbReference type="PANTHER" id="PTHR46508">
    <property type="entry name" value="PHD FINGER FAMILY PROTEIN"/>
    <property type="match status" value="1"/>
</dbReference>
<feature type="region of interest" description="Disordered" evidence="7">
    <location>
        <begin position="1207"/>
        <end position="1232"/>
    </location>
</feature>
<dbReference type="Proteomes" id="UP001237642">
    <property type="component" value="Unassembled WGS sequence"/>
</dbReference>
<comment type="subcellular location">
    <subcellularLocation>
        <location evidence="1">Nucleus</location>
    </subcellularLocation>
</comment>
<evidence type="ECO:0000256" key="3">
    <source>
        <dbReference type="ARBA" id="ARBA00022771"/>
    </source>
</evidence>
<keyword evidence="10" id="KW-1185">Reference proteome</keyword>
<dbReference type="SUPFAM" id="SSF57903">
    <property type="entry name" value="FYVE/PHD zinc finger"/>
    <property type="match status" value="1"/>
</dbReference>
<evidence type="ECO:0000256" key="6">
    <source>
        <dbReference type="PROSITE-ProRule" id="PRU00146"/>
    </source>
</evidence>
<keyword evidence="5" id="KW-0539">Nucleus</keyword>
<feature type="compositionally biased region" description="Basic and acidic residues" evidence="7">
    <location>
        <begin position="330"/>
        <end position="345"/>
    </location>
</feature>
<feature type="compositionally biased region" description="Basic and acidic residues" evidence="7">
    <location>
        <begin position="205"/>
        <end position="218"/>
    </location>
</feature>
<feature type="compositionally biased region" description="Acidic residues" evidence="7">
    <location>
        <begin position="186"/>
        <end position="197"/>
    </location>
</feature>
<dbReference type="InterPro" id="IPR013083">
    <property type="entry name" value="Znf_RING/FYVE/PHD"/>
</dbReference>
<dbReference type="SUPFAM" id="SSF55729">
    <property type="entry name" value="Acyl-CoA N-acyltransferases (Nat)"/>
    <property type="match status" value="1"/>
</dbReference>
<organism evidence="9 10">
    <name type="scientific">Heracleum sosnowskyi</name>
    <dbReference type="NCBI Taxonomy" id="360622"/>
    <lineage>
        <taxon>Eukaryota</taxon>
        <taxon>Viridiplantae</taxon>
        <taxon>Streptophyta</taxon>
        <taxon>Embryophyta</taxon>
        <taxon>Tracheophyta</taxon>
        <taxon>Spermatophyta</taxon>
        <taxon>Magnoliopsida</taxon>
        <taxon>eudicotyledons</taxon>
        <taxon>Gunneridae</taxon>
        <taxon>Pentapetalae</taxon>
        <taxon>asterids</taxon>
        <taxon>campanulids</taxon>
        <taxon>Apiales</taxon>
        <taxon>Apiaceae</taxon>
        <taxon>Apioideae</taxon>
        <taxon>apioid superclade</taxon>
        <taxon>Tordylieae</taxon>
        <taxon>Tordyliinae</taxon>
        <taxon>Heracleum</taxon>
    </lineage>
</organism>
<dbReference type="PROSITE" id="PS50016">
    <property type="entry name" value="ZF_PHD_2"/>
    <property type="match status" value="1"/>
</dbReference>
<evidence type="ECO:0000259" key="8">
    <source>
        <dbReference type="PROSITE" id="PS50016"/>
    </source>
</evidence>
<dbReference type="SMART" id="SM00249">
    <property type="entry name" value="PHD"/>
    <property type="match status" value="2"/>
</dbReference>
<dbReference type="Pfam" id="PF22970">
    <property type="entry name" value="DUF7028"/>
    <property type="match status" value="1"/>
</dbReference>
<dbReference type="InterPro" id="IPR054292">
    <property type="entry name" value="DUF7028"/>
</dbReference>
<dbReference type="GO" id="GO:0005634">
    <property type="term" value="C:nucleus"/>
    <property type="evidence" value="ECO:0007669"/>
    <property type="project" value="UniProtKB-SubCell"/>
</dbReference>
<evidence type="ECO:0000256" key="7">
    <source>
        <dbReference type="SAM" id="MobiDB-lite"/>
    </source>
</evidence>
<evidence type="ECO:0000256" key="2">
    <source>
        <dbReference type="ARBA" id="ARBA00022723"/>
    </source>
</evidence>
<accession>A0AAD8MNW8</accession>
<dbReference type="Pfam" id="PF00628">
    <property type="entry name" value="PHD"/>
    <property type="match status" value="1"/>
</dbReference>
<dbReference type="InterPro" id="IPR016181">
    <property type="entry name" value="Acyl_CoA_acyltransferase"/>
</dbReference>
<sequence length="1742" mass="190816">MQNMEDGVGSGDGSSDVIKKKSSSGCLIIKKKGNGVLGFGGLGSKKVFESRNEKKRSRLVDTDSGSSDELVEPVRRKVREDIIYERRKSGIELEDARMAGFGGERKRSGLDVFEFDEYDGFDGKKMRMDYWDDRLKGAGRSGNYRDYGAGASKNVVYRSEDNERKGSMSGVKSKKMHNSGKGRYEAEEEEDDDDDDESHLPISFLKEKYREAPSDRIRLQGKNGVLKVMVKKKKKSFPNKGSDYQRADERMGSRSEAAVKKNEVIRPAFYSDSKRPGKAVSLKTEKSHKKSGKALPILSSKAEDSETDDSEKSLEQESMSKQTQRSKKAIKNEPKKPTNEQKKITPAEISTPPSGGKESKVTRGNGTEKQLLREKIRSMLLERGWRIDYRPRRNRDYLDAVYINPAGTAYWSIIKAYDALQKQLEEEEDKIKPCGESTSSTALPEEIISKLTRQTRKKIERDLKKKKRDAGCNRSAKEVTMRESSNGTDSDQQEEKLSSYMKQSNKSLKGKLHEADHVDENDSSDGLYKRKGKQDLAEKQSPPNSHMIQGRKSKKIGRCTLLARSSDNGLNSGPDGYVPCTGKRTLLSWLIDSGIVDMSEKVQYMNRRKTKVMLEGWITKDGIHCGCCSKILTVSKFEIHAGSKQRQPFPNMYLESELSLMQCQIDAWNKQEESEREGFHNVDVDGDDPNDDTCGLCGDGGDLICCDGCPSTFHQSCLDIKILPAGDWHCPNCTCRFCGFAGCSNAKTNDKTDNPLLLCSLCEKKYHQSCSQDEVDLSVDSGGTANSFCGKNCQEIFSHLQKLLGVKQELESGFSWSLVHRMDPASETLHLGFPQRIECNSKLAVALSVMDECFLPIVDRRSGINLIHKVLYNCGSNFSRLNYSGFYTAILEKGDEIMSVASIRIHGNQLAEMPFIGTRHIYRRQGMCRRLLSAIKSALRTLKVEKLIIPAIAEHMQTWTKIFKFSPLKESHKTEMRSMNMLVFPRTDMLQKLLVKREIMEESTSNNSGSQSTELKENCLLLPVLGEKSELDSSPEHDTHMSDHTELQPLTESSNKVPALISASETPTLVTNDISAVCSSLASSCEPKDEKSVLDLSPEHDAHMSDNTELLPLTESIDKATALISASETPNLASNVIPVLSTSLASSCEPKTEPAMAETPPINPLSDKNLAELKSLTESNDKASALNSTSDAPTLASIDIPGMSSCLDSSCEPKHEPATGETPPINPLSDNNLAELQPLTESSDKATMLISASESPTPASNDIPAISSSLVSSCEPKHEPALGETPAINPLSDNNLAESIVNLKSTSPCNENPSTIAADKAELCSSLKDHTQSFANDVVTDVLDMNAKAADDSLQETSAANIEEDATAIQNSLFEHNSVSCDKSESTHVDSDMNNDTSVDLGDTCEVNVDGTLSNPPKKAVEQISAVDTVNVDSSRETSVGSEEDAVAILDPVHVHDSVSRSTCESIHNGSGMGNDTAVDLENTCEIKANDTFVISSKDSVEQLSTMNTVEEDLEANGTITLCKGGNVVHSTHAVNEKVACMESVTDSFNKAVAQNNTSEAIGEGPTESSSETVVVGDERNGDLINTEKGDDERGDAQEVNVKVASVEPIVDSVCDNSTENNTCQALDESSKDVKSDSIDRSLVEIESDLHVTTKVVGDERNGDLINTEKGDERGDAQQVNVEVACVEPIVDSVCDTSTENNTCQALDESSKEVKSDSIDRSLVDTKSDLHMATEVASNTNH</sequence>
<keyword evidence="4" id="KW-0862">Zinc</keyword>
<evidence type="ECO:0000313" key="9">
    <source>
        <dbReference type="EMBL" id="KAK1380011.1"/>
    </source>
</evidence>
<reference evidence="9" key="1">
    <citation type="submission" date="2023-02" db="EMBL/GenBank/DDBJ databases">
        <title>Genome of toxic invasive species Heracleum sosnowskyi carries increased number of genes despite the absence of recent whole-genome duplications.</title>
        <authorList>
            <person name="Schelkunov M."/>
            <person name="Shtratnikova V."/>
            <person name="Makarenko M."/>
            <person name="Klepikova A."/>
            <person name="Omelchenko D."/>
            <person name="Novikova G."/>
            <person name="Obukhova E."/>
            <person name="Bogdanov V."/>
            <person name="Penin A."/>
            <person name="Logacheva M."/>
        </authorList>
    </citation>
    <scope>NUCLEOTIDE SEQUENCE</scope>
    <source>
        <strain evidence="9">Hsosn_3</strain>
        <tissue evidence="9">Leaf</tissue>
    </source>
</reference>
<feature type="region of interest" description="Disordered" evidence="7">
    <location>
        <begin position="50"/>
        <end position="72"/>
    </location>
</feature>
<dbReference type="InterPro" id="IPR056511">
    <property type="entry name" value="IDM1_C"/>
</dbReference>
<dbReference type="InterPro" id="IPR019787">
    <property type="entry name" value="Znf_PHD-finger"/>
</dbReference>
<evidence type="ECO:0000256" key="5">
    <source>
        <dbReference type="ARBA" id="ARBA00023242"/>
    </source>
</evidence>
<gene>
    <name evidence="9" type="ORF">POM88_026755</name>
</gene>
<keyword evidence="3 6" id="KW-0863">Zinc-finger</keyword>
<evidence type="ECO:0000313" key="10">
    <source>
        <dbReference type="Proteomes" id="UP001237642"/>
    </source>
</evidence>
<keyword evidence="2" id="KW-0479">Metal-binding</keyword>
<feature type="region of interest" description="Disordered" evidence="7">
    <location>
        <begin position="1148"/>
        <end position="1167"/>
    </location>
</feature>
<dbReference type="CDD" id="cd15532">
    <property type="entry name" value="PHD2_CHD_II"/>
    <property type="match status" value="1"/>
</dbReference>
<proteinExistence type="predicted"/>
<dbReference type="PANTHER" id="PTHR46508:SF3">
    <property type="entry name" value="ACYL-COA N-ACYLTRANSFERASE WITH RING_FYVE_PHD-TYPE ZINC FINGER PROTEIN"/>
    <property type="match status" value="1"/>
</dbReference>
<feature type="region of interest" description="Disordered" evidence="7">
    <location>
        <begin position="1030"/>
        <end position="1054"/>
    </location>
</feature>
<name>A0AAD8MNW8_9APIA</name>
<dbReference type="Pfam" id="PF23209">
    <property type="entry name" value="IDM1_C"/>
    <property type="match status" value="1"/>
</dbReference>
<dbReference type="InterPro" id="IPR032308">
    <property type="entry name" value="TDBD"/>
</dbReference>